<dbReference type="Pfam" id="PF10993">
    <property type="entry name" value="DUF2818"/>
    <property type="match status" value="2"/>
</dbReference>
<name>I7JM11_9BURK</name>
<dbReference type="EMBL" id="HE681424">
    <property type="protein sequence ID" value="CCG19323.1"/>
    <property type="molecule type" value="Genomic_DNA"/>
</dbReference>
<evidence type="ECO:0000256" key="1">
    <source>
        <dbReference type="SAM" id="Phobius"/>
    </source>
</evidence>
<accession>I7JM11</accession>
<feature type="transmembrane region" description="Helical" evidence="1">
    <location>
        <begin position="44"/>
        <end position="64"/>
    </location>
</feature>
<sequence>MYPSYTIWLILAIALVCANMPFFTERMFIFLPMRLSNEPTSKSAIFYFLRFLLWLLAFGAGAYMASNVLLDKPYKLAGIAIMVACFVIPGIATRKHIQFKNIFLNFFEIIFFMLFVGAIGFFIEGYFSNQVSQNWQFYAVGACIFLVMAFPGFVWRHLMNHPHLPKHKLYEV</sequence>
<dbReference type="InterPro" id="IPR016768">
    <property type="entry name" value="UCP019883"/>
</dbReference>
<keyword evidence="1 2" id="KW-0812">Transmembrane</keyword>
<proteinExistence type="predicted"/>
<feature type="transmembrane region" description="Helical" evidence="1">
    <location>
        <begin position="6"/>
        <end position="23"/>
    </location>
</feature>
<feature type="transmembrane region" description="Helical" evidence="1">
    <location>
        <begin position="135"/>
        <end position="158"/>
    </location>
</feature>
<feature type="transmembrane region" description="Helical" evidence="1">
    <location>
        <begin position="76"/>
        <end position="93"/>
    </location>
</feature>
<dbReference type="BioCyc" id="TASI1091495:G13GE-525-MONOMER"/>
<keyword evidence="1" id="KW-0472">Membrane</keyword>
<gene>
    <name evidence="2" type="ORF">KUM_0526</name>
</gene>
<protein>
    <submittedName>
        <fullName evidence="2">Putative transmembrane protein</fullName>
    </submittedName>
</protein>
<reference evidence="2" key="1">
    <citation type="journal article" date="2012" name="Vet. Microbiol.">
        <title>Comparative genomic analyses of the Taylorellae.</title>
        <authorList>
            <person name="Hauser H."/>
            <person name="Richter D.C."/>
            <person name="van Tonder A."/>
            <person name="Clark L."/>
            <person name="Preston A."/>
        </authorList>
    </citation>
    <scope>NUCLEOTIDE SEQUENCE</scope>
    <source>
        <strain evidence="2">14/45</strain>
    </source>
</reference>
<dbReference type="HOGENOM" id="CLU_1554544_0_0_4"/>
<keyword evidence="1" id="KW-1133">Transmembrane helix</keyword>
<evidence type="ECO:0000313" key="2">
    <source>
        <dbReference type="EMBL" id="CCG19323.1"/>
    </source>
</evidence>
<dbReference type="KEGG" id="tat:KUM_0526"/>
<dbReference type="AlphaFoldDB" id="I7JM11"/>
<organism evidence="2">
    <name type="scientific">Taylorella asinigenitalis 14/45</name>
    <dbReference type="NCBI Taxonomy" id="1091495"/>
    <lineage>
        <taxon>Bacteria</taxon>
        <taxon>Pseudomonadati</taxon>
        <taxon>Pseudomonadota</taxon>
        <taxon>Betaproteobacteria</taxon>
        <taxon>Burkholderiales</taxon>
        <taxon>Alcaligenaceae</taxon>
        <taxon>Taylorella</taxon>
    </lineage>
</organism>
<feature type="transmembrane region" description="Helical" evidence="1">
    <location>
        <begin position="102"/>
        <end position="123"/>
    </location>
</feature>